<feature type="signal peptide" evidence="1">
    <location>
        <begin position="1"/>
        <end position="22"/>
    </location>
</feature>
<reference evidence="2 3" key="1">
    <citation type="journal article" date="2018" name="Sci. Rep.">
        <title>Raphidocelis subcapitata (=Pseudokirchneriella subcapitata) provides an insight into genome evolution and environmental adaptations in the Sphaeropleales.</title>
        <authorList>
            <person name="Suzuki S."/>
            <person name="Yamaguchi H."/>
            <person name="Nakajima N."/>
            <person name="Kawachi M."/>
        </authorList>
    </citation>
    <scope>NUCLEOTIDE SEQUENCE [LARGE SCALE GENOMIC DNA]</scope>
    <source>
        <strain evidence="2 3">NIES-35</strain>
    </source>
</reference>
<evidence type="ECO:0000256" key="1">
    <source>
        <dbReference type="SAM" id="SignalP"/>
    </source>
</evidence>
<protein>
    <submittedName>
        <fullName evidence="2">Uncharacterized protein</fullName>
    </submittedName>
</protein>
<comment type="caution">
    <text evidence="2">The sequence shown here is derived from an EMBL/GenBank/DDBJ whole genome shotgun (WGS) entry which is preliminary data.</text>
</comment>
<evidence type="ECO:0000313" key="2">
    <source>
        <dbReference type="EMBL" id="GBF93068.1"/>
    </source>
</evidence>
<dbReference type="AlphaFoldDB" id="A0A2V0NZK5"/>
<feature type="chain" id="PRO_5016044169" evidence="1">
    <location>
        <begin position="23"/>
        <end position="245"/>
    </location>
</feature>
<evidence type="ECO:0000313" key="3">
    <source>
        <dbReference type="Proteomes" id="UP000247498"/>
    </source>
</evidence>
<gene>
    <name evidence="2" type="ORF">Rsub_05679</name>
</gene>
<dbReference type="Proteomes" id="UP000247498">
    <property type="component" value="Unassembled WGS sequence"/>
</dbReference>
<keyword evidence="1" id="KW-0732">Signal</keyword>
<sequence length="245" mass="26497">MAQVVLAAIFLVLLSSPALVTAVTSEPQRSYDAKKKVYNPLCGKSPIGKALKKGKCSDTDALAQCTALAQQCNSTWANSTAVLEVKSEVEALKAEIAKIQAEIDGWIGSHNNSKPFDSATCLAKNITSFKTDYVAGTRWVAVDFFPGGSNEVCERSTATTTCANICARAGLTCDPCALAKFGWAMQQCDPSGNPIPTDFYGYQKNYWIVAYPETYIDPATLCNLPIVTRDEYDLVMFSGLCYCSM</sequence>
<name>A0A2V0NZK5_9CHLO</name>
<proteinExistence type="predicted"/>
<keyword evidence="3" id="KW-1185">Reference proteome</keyword>
<organism evidence="2 3">
    <name type="scientific">Raphidocelis subcapitata</name>
    <dbReference type="NCBI Taxonomy" id="307507"/>
    <lineage>
        <taxon>Eukaryota</taxon>
        <taxon>Viridiplantae</taxon>
        <taxon>Chlorophyta</taxon>
        <taxon>core chlorophytes</taxon>
        <taxon>Chlorophyceae</taxon>
        <taxon>CS clade</taxon>
        <taxon>Sphaeropleales</taxon>
        <taxon>Selenastraceae</taxon>
        <taxon>Raphidocelis</taxon>
    </lineage>
</organism>
<dbReference type="InParanoid" id="A0A2V0NZK5"/>
<accession>A0A2V0NZK5</accession>
<dbReference type="EMBL" id="BDRX01000037">
    <property type="protein sequence ID" value="GBF93068.1"/>
    <property type="molecule type" value="Genomic_DNA"/>
</dbReference>